<accession>A0ABW6AF57</accession>
<sequence>MEDIFSPDRRYKVSFGSYEVRMSHWIDQPYLIRVSDNVSLFNLNADVWSASNVRWLDDSTVELYMRKYPGLVACTLTLNALTNHASAVNQTASFAGAFSELKIWLLSL</sequence>
<organism evidence="1 2">
    <name type="scientific">Spirosoma flavum</name>
    <dbReference type="NCBI Taxonomy" id="2048557"/>
    <lineage>
        <taxon>Bacteria</taxon>
        <taxon>Pseudomonadati</taxon>
        <taxon>Bacteroidota</taxon>
        <taxon>Cytophagia</taxon>
        <taxon>Cytophagales</taxon>
        <taxon>Cytophagaceae</taxon>
        <taxon>Spirosoma</taxon>
    </lineage>
</organism>
<evidence type="ECO:0000313" key="2">
    <source>
        <dbReference type="Proteomes" id="UP001597512"/>
    </source>
</evidence>
<dbReference type="Proteomes" id="UP001597512">
    <property type="component" value="Unassembled WGS sequence"/>
</dbReference>
<comment type="caution">
    <text evidence="1">The sequence shown here is derived from an EMBL/GenBank/DDBJ whole genome shotgun (WGS) entry which is preliminary data.</text>
</comment>
<keyword evidence="2" id="KW-1185">Reference proteome</keyword>
<evidence type="ECO:0000313" key="1">
    <source>
        <dbReference type="EMBL" id="MFD2932780.1"/>
    </source>
</evidence>
<proteinExistence type="predicted"/>
<protein>
    <submittedName>
        <fullName evidence="1">Uncharacterized protein</fullName>
    </submittedName>
</protein>
<gene>
    <name evidence="1" type="ORF">ACFS25_03260</name>
</gene>
<reference evidence="2" key="1">
    <citation type="journal article" date="2019" name="Int. J. Syst. Evol. Microbiol.">
        <title>The Global Catalogue of Microorganisms (GCM) 10K type strain sequencing project: providing services to taxonomists for standard genome sequencing and annotation.</title>
        <authorList>
            <consortium name="The Broad Institute Genomics Platform"/>
            <consortium name="The Broad Institute Genome Sequencing Center for Infectious Disease"/>
            <person name="Wu L."/>
            <person name="Ma J."/>
        </authorList>
    </citation>
    <scope>NUCLEOTIDE SEQUENCE [LARGE SCALE GENOMIC DNA]</scope>
    <source>
        <strain evidence="2">KCTC 52490</strain>
    </source>
</reference>
<dbReference type="RefSeq" id="WP_381496967.1">
    <property type="nucleotide sequence ID" value="NZ_JBHUOM010000001.1"/>
</dbReference>
<name>A0ABW6AF57_9BACT</name>
<dbReference type="EMBL" id="JBHUOM010000001">
    <property type="protein sequence ID" value="MFD2932780.1"/>
    <property type="molecule type" value="Genomic_DNA"/>
</dbReference>